<dbReference type="eggNOG" id="COG5421">
    <property type="taxonomic scope" value="Bacteria"/>
</dbReference>
<evidence type="ECO:0000313" key="3">
    <source>
        <dbReference type="Proteomes" id="UP000003835"/>
    </source>
</evidence>
<dbReference type="Proteomes" id="UP000003835">
    <property type="component" value="Unassembled WGS sequence"/>
</dbReference>
<accession>B4VR02</accession>
<protein>
    <recommendedName>
        <fullName evidence="1">DUF4277 domain-containing protein</fullName>
    </recommendedName>
</protein>
<name>B4VR02_9CYAN</name>
<proteinExistence type="predicted"/>
<gene>
    <name evidence="2" type="ORF">MC7420_6495</name>
</gene>
<dbReference type="EMBL" id="DS989848">
    <property type="protein sequence ID" value="EDX75840.1"/>
    <property type="molecule type" value="Genomic_DNA"/>
</dbReference>
<evidence type="ECO:0000259" key="1">
    <source>
        <dbReference type="Pfam" id="PF14104"/>
    </source>
</evidence>
<dbReference type="STRING" id="118168.MC7420_6495"/>
<sequence length="114" mass="12603">MKESQNTLKIENLDHLGIVAGIIDEMGLVEEVNKIVGIRNKETLTPGQVMKAMILNGLGFLSAPLYLFENFFVGKATEHLIGEGVLPEHLNDDRLGRGLDKYHRAGITEIFTAI</sequence>
<dbReference type="PANTHER" id="PTHR34614:SF2">
    <property type="entry name" value="TRANSPOSASE IS4-LIKE DOMAIN-CONTAINING PROTEIN"/>
    <property type="match status" value="1"/>
</dbReference>
<dbReference type="InterPro" id="IPR025457">
    <property type="entry name" value="DUF4277"/>
</dbReference>
<dbReference type="Pfam" id="PF14104">
    <property type="entry name" value="DUF4277"/>
    <property type="match status" value="1"/>
</dbReference>
<reference evidence="2 3" key="1">
    <citation type="submission" date="2008-07" db="EMBL/GenBank/DDBJ databases">
        <authorList>
            <person name="Tandeau de Marsac N."/>
            <person name="Ferriera S."/>
            <person name="Johnson J."/>
            <person name="Kravitz S."/>
            <person name="Beeson K."/>
            <person name="Sutton G."/>
            <person name="Rogers Y.-H."/>
            <person name="Friedman R."/>
            <person name="Frazier M."/>
            <person name="Venter J.C."/>
        </authorList>
    </citation>
    <scope>NUCLEOTIDE SEQUENCE [LARGE SCALE GENOMIC DNA]</scope>
    <source>
        <strain evidence="2 3">PCC 7420</strain>
    </source>
</reference>
<dbReference type="PANTHER" id="PTHR34614">
    <property type="match status" value="1"/>
</dbReference>
<keyword evidence="3" id="KW-1185">Reference proteome</keyword>
<dbReference type="HOGENOM" id="CLU_185806_0_0_3"/>
<evidence type="ECO:0000313" key="2">
    <source>
        <dbReference type="EMBL" id="EDX75840.1"/>
    </source>
</evidence>
<feature type="domain" description="DUF4277" evidence="1">
    <location>
        <begin position="9"/>
        <end position="114"/>
    </location>
</feature>
<dbReference type="AlphaFoldDB" id="B4VR02"/>
<organism evidence="2 3">
    <name type="scientific">Coleofasciculus chthonoplastes PCC 7420</name>
    <dbReference type="NCBI Taxonomy" id="118168"/>
    <lineage>
        <taxon>Bacteria</taxon>
        <taxon>Bacillati</taxon>
        <taxon>Cyanobacteriota</taxon>
        <taxon>Cyanophyceae</taxon>
        <taxon>Coleofasciculales</taxon>
        <taxon>Coleofasciculaceae</taxon>
        <taxon>Coleofasciculus</taxon>
    </lineage>
</organism>